<dbReference type="OrthoDB" id="9988524at2759"/>
<dbReference type="GO" id="GO:0004721">
    <property type="term" value="F:phosphoprotein phosphatase activity"/>
    <property type="evidence" value="ECO:0007669"/>
    <property type="project" value="InterPro"/>
</dbReference>
<name>A0A8K0S056_9HYPO</name>
<dbReference type="Gene3D" id="3.90.190.10">
    <property type="entry name" value="Protein tyrosine phosphatase superfamily"/>
    <property type="match status" value="2"/>
</dbReference>
<comment type="caution">
    <text evidence="1">The sequence shown here is derived from an EMBL/GenBank/DDBJ whole genome shotgun (WGS) entry which is preliminary data.</text>
</comment>
<protein>
    <submittedName>
        <fullName evidence="1">Protein-tyrosine phosphatase-like protein</fullName>
    </submittedName>
</protein>
<evidence type="ECO:0000313" key="1">
    <source>
        <dbReference type="EMBL" id="KAH7251650.1"/>
    </source>
</evidence>
<accession>A0A8K0S056</accession>
<organism evidence="1 2">
    <name type="scientific">Fusarium tricinctum</name>
    <dbReference type="NCBI Taxonomy" id="61284"/>
    <lineage>
        <taxon>Eukaryota</taxon>
        <taxon>Fungi</taxon>
        <taxon>Dikarya</taxon>
        <taxon>Ascomycota</taxon>
        <taxon>Pezizomycotina</taxon>
        <taxon>Sordariomycetes</taxon>
        <taxon>Hypocreomycetidae</taxon>
        <taxon>Hypocreales</taxon>
        <taxon>Nectriaceae</taxon>
        <taxon>Fusarium</taxon>
        <taxon>Fusarium tricinctum species complex</taxon>
    </lineage>
</organism>
<dbReference type="Pfam" id="PF13350">
    <property type="entry name" value="Y_phosphatase3"/>
    <property type="match status" value="2"/>
</dbReference>
<reference evidence="1" key="1">
    <citation type="journal article" date="2021" name="Nat. Commun.">
        <title>Genetic determinants of endophytism in the Arabidopsis root mycobiome.</title>
        <authorList>
            <person name="Mesny F."/>
            <person name="Miyauchi S."/>
            <person name="Thiergart T."/>
            <person name="Pickel B."/>
            <person name="Atanasova L."/>
            <person name="Karlsson M."/>
            <person name="Huettel B."/>
            <person name="Barry K.W."/>
            <person name="Haridas S."/>
            <person name="Chen C."/>
            <person name="Bauer D."/>
            <person name="Andreopoulos W."/>
            <person name="Pangilinan J."/>
            <person name="LaButti K."/>
            <person name="Riley R."/>
            <person name="Lipzen A."/>
            <person name="Clum A."/>
            <person name="Drula E."/>
            <person name="Henrissat B."/>
            <person name="Kohler A."/>
            <person name="Grigoriev I.V."/>
            <person name="Martin F.M."/>
            <person name="Hacquard S."/>
        </authorList>
    </citation>
    <scope>NUCLEOTIDE SEQUENCE</scope>
    <source>
        <strain evidence="1">MPI-SDFR-AT-0068</strain>
    </source>
</reference>
<dbReference type="EMBL" id="JAGPXF010000003">
    <property type="protein sequence ID" value="KAH7251650.1"/>
    <property type="molecule type" value="Genomic_DNA"/>
</dbReference>
<sequence>MTSSASFENILNFRDVGKTVNLFTGSRRIREDLFYRSARPDDATLADRQLIRDNLGIKTVIDLRTKTEHLNQAKRRKEQSSIPALVKSNEALAEPLQISGLDYRDVKITGRPFELFLLSQLSWWDFFRVVFYFTSGYRNEAISIIGEKVMIPRGLVGLGLDTLDQSTTEIHEALSLYANPSALPSITNLSMGLICALVLMILDVPISAIEYDYGLSDEALISEREQRLIEIREIGLTDEWLHTADDMIVGLKRHLDDKYGGLDAYLDGIGFGADDRTKIRETLLY</sequence>
<dbReference type="InterPro" id="IPR026893">
    <property type="entry name" value="Tyr/Ser_Pase_IphP-type"/>
</dbReference>
<proteinExistence type="predicted"/>
<gene>
    <name evidence="1" type="ORF">BKA59DRAFT_509763</name>
</gene>
<evidence type="ECO:0000313" key="2">
    <source>
        <dbReference type="Proteomes" id="UP000813427"/>
    </source>
</evidence>
<dbReference type="InterPro" id="IPR029021">
    <property type="entry name" value="Prot-tyrosine_phosphatase-like"/>
</dbReference>
<dbReference type="AlphaFoldDB" id="A0A8K0S056"/>
<dbReference type="SUPFAM" id="SSF52799">
    <property type="entry name" value="(Phosphotyrosine protein) phosphatases II"/>
    <property type="match status" value="1"/>
</dbReference>
<dbReference type="Proteomes" id="UP000813427">
    <property type="component" value="Unassembled WGS sequence"/>
</dbReference>
<keyword evidence="2" id="KW-1185">Reference proteome</keyword>